<evidence type="ECO:0000256" key="2">
    <source>
        <dbReference type="SAM" id="SignalP"/>
    </source>
</evidence>
<reference evidence="3" key="1">
    <citation type="submission" date="2020-03" db="EMBL/GenBank/DDBJ databases">
        <title>A high-quality chromosome-level genome assembly of a woody plant with both climbing and erect habits, Rhamnella rubrinervis.</title>
        <authorList>
            <person name="Lu Z."/>
            <person name="Yang Y."/>
            <person name="Zhu X."/>
            <person name="Sun Y."/>
        </authorList>
    </citation>
    <scope>NUCLEOTIDE SEQUENCE</scope>
    <source>
        <strain evidence="3">BYM</strain>
        <tissue evidence="3">Leaf</tissue>
    </source>
</reference>
<comment type="caution">
    <text evidence="3">The sequence shown here is derived from an EMBL/GenBank/DDBJ whole genome shotgun (WGS) entry which is preliminary data.</text>
</comment>
<keyword evidence="1" id="KW-1133">Transmembrane helix</keyword>
<sequence>MAQILLFSLILANAYVGLAMANMVQSSSAPFPNPTAPTPSNIVEAPPMTRKLGKHQLKVTKSSGVINPPALSPSMEAVTQENVSVLVQEIHQRKPDHSVDKSVAGGGVIIGGLATTFLVAIFCYIRATRRSHKAAETIASSSSNVASPSASM</sequence>
<dbReference type="PANTHER" id="PTHR34558:SF9">
    <property type="entry name" value="F3L24.15 PROTEIN"/>
    <property type="match status" value="1"/>
</dbReference>
<dbReference type="Proteomes" id="UP000796880">
    <property type="component" value="Unassembled WGS sequence"/>
</dbReference>
<dbReference type="EMBL" id="VOIH02000004">
    <property type="protein sequence ID" value="KAF3449050.1"/>
    <property type="molecule type" value="Genomic_DNA"/>
</dbReference>
<dbReference type="PANTHER" id="PTHR34558">
    <property type="entry name" value="EXPRESSED PROTEIN"/>
    <property type="match status" value="1"/>
</dbReference>
<evidence type="ECO:0000256" key="1">
    <source>
        <dbReference type="SAM" id="Phobius"/>
    </source>
</evidence>
<keyword evidence="2" id="KW-0732">Signal</keyword>
<evidence type="ECO:0000313" key="4">
    <source>
        <dbReference type="Proteomes" id="UP000796880"/>
    </source>
</evidence>
<keyword evidence="4" id="KW-1185">Reference proteome</keyword>
<proteinExistence type="predicted"/>
<evidence type="ECO:0000313" key="3">
    <source>
        <dbReference type="EMBL" id="KAF3449050.1"/>
    </source>
</evidence>
<dbReference type="OrthoDB" id="686454at2759"/>
<keyword evidence="1" id="KW-0472">Membrane</keyword>
<accession>A0A8K0HB25</accession>
<keyword evidence="1" id="KW-0812">Transmembrane</keyword>
<organism evidence="3 4">
    <name type="scientific">Rhamnella rubrinervis</name>
    <dbReference type="NCBI Taxonomy" id="2594499"/>
    <lineage>
        <taxon>Eukaryota</taxon>
        <taxon>Viridiplantae</taxon>
        <taxon>Streptophyta</taxon>
        <taxon>Embryophyta</taxon>
        <taxon>Tracheophyta</taxon>
        <taxon>Spermatophyta</taxon>
        <taxon>Magnoliopsida</taxon>
        <taxon>eudicotyledons</taxon>
        <taxon>Gunneridae</taxon>
        <taxon>Pentapetalae</taxon>
        <taxon>rosids</taxon>
        <taxon>fabids</taxon>
        <taxon>Rosales</taxon>
        <taxon>Rhamnaceae</taxon>
        <taxon>rhamnoid group</taxon>
        <taxon>Rhamneae</taxon>
        <taxon>Rhamnella</taxon>
    </lineage>
</organism>
<feature type="transmembrane region" description="Helical" evidence="1">
    <location>
        <begin position="103"/>
        <end position="125"/>
    </location>
</feature>
<feature type="chain" id="PRO_5035442609" evidence="2">
    <location>
        <begin position="22"/>
        <end position="152"/>
    </location>
</feature>
<gene>
    <name evidence="3" type="ORF">FNV43_RR09774</name>
</gene>
<protein>
    <submittedName>
        <fullName evidence="3">Uncharacterized protein</fullName>
    </submittedName>
</protein>
<name>A0A8K0HB25_9ROSA</name>
<feature type="signal peptide" evidence="2">
    <location>
        <begin position="1"/>
        <end position="21"/>
    </location>
</feature>
<dbReference type="AlphaFoldDB" id="A0A8K0HB25"/>